<evidence type="ECO:0000313" key="3">
    <source>
        <dbReference type="Proteomes" id="UP000464330"/>
    </source>
</evidence>
<keyword evidence="1" id="KW-0472">Membrane</keyword>
<reference evidence="2 3" key="1">
    <citation type="journal article" date="2020" name="Int. J. Med. Microbiol.">
        <title>Discovery of Paenibacillus larvae ERIC V: Phenotypic and genomic comparison to genotypes ERIC I-IV reveal different inventories of virulence factors which correlate with epidemiological prevalences of American Foulbrood.</title>
        <authorList>
            <person name="Beims H."/>
            <person name="Bunk B."/>
            <person name="Erler S."/>
            <person name="Mohr K.I."/>
            <person name="Sproer C."/>
            <person name="Pradella S."/>
            <person name="Gunther G."/>
            <person name="Rohde M."/>
            <person name="von der Ohe W."/>
            <person name="Steinert M."/>
        </authorList>
    </citation>
    <scope>NUCLEOTIDE SEQUENCE [LARGE SCALE GENOMIC DNA]</scope>
    <source>
        <strain evidence="2">Eric_V</strain>
    </source>
</reference>
<sequence length="137" mass="15942">MYTSFDCQLQMDVKICTVTLSKPSWTLSFVRKEDIYMETVQMFLFIAIVVMLVISVWFSLKYRREKDPVTRGLNAARMNIAMGIMLIIISITQLFFFTDSITRRIFGTVCLLLGLFNLFAGIRNNGHYSRLMSKNDR</sequence>
<dbReference type="AlphaFoldDB" id="A0A6C0QNF2"/>
<protein>
    <recommendedName>
        <fullName evidence="4">YtpI-like protein</fullName>
    </recommendedName>
</protein>
<dbReference type="Pfam" id="PF14007">
    <property type="entry name" value="YtpI"/>
    <property type="match status" value="1"/>
</dbReference>
<feature type="transmembrane region" description="Helical" evidence="1">
    <location>
        <begin position="104"/>
        <end position="122"/>
    </location>
</feature>
<organism evidence="2 3">
    <name type="scientific">Paenibacillus larvae subsp. larvae</name>
    <dbReference type="NCBI Taxonomy" id="147375"/>
    <lineage>
        <taxon>Bacteria</taxon>
        <taxon>Bacillati</taxon>
        <taxon>Bacillota</taxon>
        <taxon>Bacilli</taxon>
        <taxon>Bacillales</taxon>
        <taxon>Paenibacillaceae</taxon>
        <taxon>Paenibacillus</taxon>
    </lineage>
</organism>
<evidence type="ECO:0000313" key="2">
    <source>
        <dbReference type="EMBL" id="QHZ50217.1"/>
    </source>
</evidence>
<evidence type="ECO:0008006" key="4">
    <source>
        <dbReference type="Google" id="ProtNLM"/>
    </source>
</evidence>
<keyword evidence="1" id="KW-0812">Transmembrane</keyword>
<dbReference type="EMBL" id="CP019717">
    <property type="protein sequence ID" value="QHZ50217.1"/>
    <property type="molecule type" value="Genomic_DNA"/>
</dbReference>
<evidence type="ECO:0000256" key="1">
    <source>
        <dbReference type="SAM" id="Phobius"/>
    </source>
</evidence>
<accession>A0A6C0QNF2</accession>
<keyword evidence="1" id="KW-1133">Transmembrane helix</keyword>
<dbReference type="Proteomes" id="UP000464330">
    <property type="component" value="Chromosome"/>
</dbReference>
<feature type="transmembrane region" description="Helical" evidence="1">
    <location>
        <begin position="40"/>
        <end position="60"/>
    </location>
</feature>
<gene>
    <name evidence="2" type="ORF">ERICV_01043</name>
</gene>
<proteinExistence type="predicted"/>
<feature type="transmembrane region" description="Helical" evidence="1">
    <location>
        <begin position="80"/>
        <end position="98"/>
    </location>
</feature>
<name>A0A6C0QNF2_9BACL</name>
<dbReference type="InterPro" id="IPR025618">
    <property type="entry name" value="YtpI"/>
</dbReference>